<feature type="domain" description="Amidohydrolase-related" evidence="9">
    <location>
        <begin position="46"/>
        <end position="371"/>
    </location>
</feature>
<comment type="similarity">
    <text evidence="1 5">Belongs to the metallo-dependent hydrolases superfamily. NagA family.</text>
</comment>
<evidence type="ECO:0000313" key="11">
    <source>
        <dbReference type="Proteomes" id="UP000198520"/>
    </source>
</evidence>
<dbReference type="InterPro" id="IPR006680">
    <property type="entry name" value="Amidohydro-rel"/>
</dbReference>
<sequence>MLVQADRMLHDDGTLAPGWVRLDGELIADVGRGDAPDAPDVLVSVLSPGLVDVHCHGGGGGSFATTDPAEARLALDAHRRHGTTTTIASLVTAPHEVLLTQVAFLASLTDAGEIAGTHLEGPWLSPAFCGAHDPALLEAPLAERTDPLIAAGRGTVRMVTLAPELEGGIEAVRRLTAQGVQAAVGHTDADETVVADAVDAGSRMVTHLFNAMRPIHHRAPGPVPTVLDDPRVTVELVADGAHVHPLVLDLASRAAVGGFVLVTDAIAAALAPDGQYLLGELEVIVTDGVPRLASNGSIAGSTLTLHRAVQVMVESGCPLEHALVAATATPADVFDLGGPGGVGRLTPGLRADLLALTDDLAVTAVMRAGTWLRTP</sequence>
<proteinExistence type="inferred from homology"/>
<keyword evidence="2 8" id="KW-0479">Metal-binding</keyword>
<evidence type="ECO:0000256" key="8">
    <source>
        <dbReference type="PIRSR" id="PIRSR038994-3"/>
    </source>
</evidence>
<evidence type="ECO:0000313" key="10">
    <source>
        <dbReference type="EMBL" id="SFF18615.1"/>
    </source>
</evidence>
<dbReference type="OrthoDB" id="9776488at2"/>
<evidence type="ECO:0000256" key="7">
    <source>
        <dbReference type="PIRSR" id="PIRSR038994-2"/>
    </source>
</evidence>
<dbReference type="InterPro" id="IPR011059">
    <property type="entry name" value="Metal-dep_hydrolase_composite"/>
</dbReference>
<keyword evidence="4 5" id="KW-0119">Carbohydrate metabolism</keyword>
<dbReference type="CDD" id="cd00854">
    <property type="entry name" value="NagA"/>
    <property type="match status" value="1"/>
</dbReference>
<dbReference type="Gene3D" id="2.30.40.10">
    <property type="entry name" value="Urease, subunit C, domain 1"/>
    <property type="match status" value="1"/>
</dbReference>
<accession>A0A1I2GM08</accession>
<feature type="binding site" evidence="7">
    <location>
        <position position="131"/>
    </location>
    <ligand>
        <name>substrate</name>
    </ligand>
</feature>
<dbReference type="SUPFAM" id="SSF51556">
    <property type="entry name" value="Metallo-dependent hydrolases"/>
    <property type="match status" value="1"/>
</dbReference>
<keyword evidence="3 5" id="KW-0378">Hydrolase</keyword>
<gene>
    <name evidence="10" type="ORF">SAMN04488035_1865</name>
</gene>
<evidence type="ECO:0000259" key="9">
    <source>
        <dbReference type="Pfam" id="PF01979"/>
    </source>
</evidence>
<evidence type="ECO:0000256" key="3">
    <source>
        <dbReference type="ARBA" id="ARBA00022801"/>
    </source>
</evidence>
<dbReference type="Gene3D" id="3.20.20.140">
    <property type="entry name" value="Metal-dependent hydrolases"/>
    <property type="match status" value="1"/>
</dbReference>
<feature type="binding site" evidence="7">
    <location>
        <begin position="298"/>
        <end position="300"/>
    </location>
    <ligand>
        <name>substrate</name>
    </ligand>
</feature>
<comment type="cofactor">
    <cofactor evidence="8">
        <name>a divalent metal cation</name>
        <dbReference type="ChEBI" id="CHEBI:60240"/>
    </cofactor>
    <text evidence="8">Binds 1 divalent metal cation per subunit.</text>
</comment>
<dbReference type="AlphaFoldDB" id="A0A1I2GM08"/>
<dbReference type="PIRSF" id="PIRSF038994">
    <property type="entry name" value="NagA"/>
    <property type="match status" value="1"/>
</dbReference>
<dbReference type="GO" id="GO:0006046">
    <property type="term" value="P:N-acetylglucosamine catabolic process"/>
    <property type="evidence" value="ECO:0007669"/>
    <property type="project" value="TreeGrafter"/>
</dbReference>
<dbReference type="PANTHER" id="PTHR11113:SF14">
    <property type="entry name" value="N-ACETYLGLUCOSAMINE-6-PHOSPHATE DEACETYLASE"/>
    <property type="match status" value="1"/>
</dbReference>
<dbReference type="PANTHER" id="PTHR11113">
    <property type="entry name" value="N-ACETYLGLUCOSAMINE-6-PHOSPHATE DEACETYLASE"/>
    <property type="match status" value="1"/>
</dbReference>
<dbReference type="RefSeq" id="WP_093377742.1">
    <property type="nucleotide sequence ID" value="NZ_BNAN01000003.1"/>
</dbReference>
<feature type="binding site" evidence="7">
    <location>
        <position position="242"/>
    </location>
    <ligand>
        <name>substrate</name>
    </ligand>
</feature>
<dbReference type="Proteomes" id="UP000198520">
    <property type="component" value="Unassembled WGS sequence"/>
</dbReference>
<name>A0A1I2GM08_9MICO</name>
<evidence type="ECO:0000256" key="4">
    <source>
        <dbReference type="ARBA" id="ARBA00023277"/>
    </source>
</evidence>
<evidence type="ECO:0000256" key="5">
    <source>
        <dbReference type="PIRNR" id="PIRNR038994"/>
    </source>
</evidence>
<dbReference type="STRING" id="285351.SAMN04488035_1865"/>
<feature type="binding site" evidence="7">
    <location>
        <position position="218"/>
    </location>
    <ligand>
        <name>substrate</name>
    </ligand>
</feature>
<evidence type="ECO:0000256" key="1">
    <source>
        <dbReference type="ARBA" id="ARBA00010716"/>
    </source>
</evidence>
<protein>
    <submittedName>
        <fullName evidence="10">N-acetylglucosamine-6-phosphate deacetylase</fullName>
    </submittedName>
</protein>
<evidence type="ECO:0000256" key="6">
    <source>
        <dbReference type="PIRSR" id="PIRSR038994-1"/>
    </source>
</evidence>
<dbReference type="GO" id="GO:0008448">
    <property type="term" value="F:N-acetylglucosamine-6-phosphate deacetylase activity"/>
    <property type="evidence" value="ECO:0007669"/>
    <property type="project" value="InterPro"/>
</dbReference>
<reference evidence="11" key="1">
    <citation type="submission" date="2016-10" db="EMBL/GenBank/DDBJ databases">
        <authorList>
            <person name="Varghese N."/>
            <person name="Submissions S."/>
        </authorList>
    </citation>
    <scope>NUCLEOTIDE SEQUENCE [LARGE SCALE GENOMIC DNA]</scope>
    <source>
        <strain evidence="11">DSM 19083</strain>
    </source>
</reference>
<dbReference type="EMBL" id="FONZ01000003">
    <property type="protein sequence ID" value="SFF18615.1"/>
    <property type="molecule type" value="Genomic_DNA"/>
</dbReference>
<dbReference type="InterPro" id="IPR003764">
    <property type="entry name" value="GlcNAc_6-P_deAcase"/>
</dbReference>
<feature type="active site" description="Proton donor/acceptor" evidence="6">
    <location>
        <position position="264"/>
    </location>
</feature>
<dbReference type="InterPro" id="IPR032466">
    <property type="entry name" value="Metal_Hydrolase"/>
</dbReference>
<feature type="binding site" evidence="8">
    <location>
        <position position="186"/>
    </location>
    <ligand>
        <name>Zn(2+)</name>
        <dbReference type="ChEBI" id="CHEBI:29105"/>
    </ligand>
</feature>
<dbReference type="Pfam" id="PF01979">
    <property type="entry name" value="Amidohydro_1"/>
    <property type="match status" value="1"/>
</dbReference>
<feature type="binding site" evidence="8">
    <location>
        <position position="207"/>
    </location>
    <ligand>
        <name>Zn(2+)</name>
        <dbReference type="ChEBI" id="CHEBI:29105"/>
    </ligand>
</feature>
<dbReference type="GO" id="GO:0046872">
    <property type="term" value="F:metal ion binding"/>
    <property type="evidence" value="ECO:0007669"/>
    <property type="project" value="UniProtKB-KW"/>
</dbReference>
<dbReference type="SUPFAM" id="SSF51338">
    <property type="entry name" value="Composite domain of metallo-dependent hydrolases"/>
    <property type="match status" value="1"/>
</dbReference>
<feature type="binding site" evidence="7">
    <location>
        <begin position="210"/>
        <end position="211"/>
    </location>
    <ligand>
        <name>substrate</name>
    </ligand>
</feature>
<evidence type="ECO:0000256" key="2">
    <source>
        <dbReference type="ARBA" id="ARBA00022723"/>
    </source>
</evidence>
<keyword evidence="11" id="KW-1185">Reference proteome</keyword>
<feature type="binding site" evidence="8">
    <location>
        <position position="120"/>
    </location>
    <ligand>
        <name>Zn(2+)</name>
        <dbReference type="ChEBI" id="CHEBI:29105"/>
    </ligand>
</feature>
<organism evidence="10 11">
    <name type="scientific">Flavimobilis marinus</name>
    <dbReference type="NCBI Taxonomy" id="285351"/>
    <lineage>
        <taxon>Bacteria</taxon>
        <taxon>Bacillati</taxon>
        <taxon>Actinomycetota</taxon>
        <taxon>Actinomycetes</taxon>
        <taxon>Micrococcales</taxon>
        <taxon>Jonesiaceae</taxon>
        <taxon>Flavimobilis</taxon>
    </lineage>
</organism>